<gene>
    <name evidence="2" type="ORF">ACFQRB_11755</name>
</gene>
<sequence>MTYTGGYVVACCTECPGALGLDLVPDGALSSIPVPAGAVGDAVETAPRALLDRSHGRFCHRARMFGDGICPRCGGESTATIEVCDDHDGGEEPCSACGVTMPAVVRTTCRVCAEGGIAPGATVVSHRTPFREALAAAGVDRLGYDAFATMLRWPATVTDADGDPALRYDLPTVGGDVVVDGDLDIAVEAVADGQ</sequence>
<name>A0ABD5XV59_9EURY</name>
<evidence type="ECO:0000259" key="1">
    <source>
        <dbReference type="Pfam" id="PF24042"/>
    </source>
</evidence>
<evidence type="ECO:0000313" key="2">
    <source>
        <dbReference type="EMBL" id="MFC7136960.1"/>
    </source>
</evidence>
<dbReference type="Pfam" id="PF24042">
    <property type="entry name" value="DUF7351"/>
    <property type="match status" value="1"/>
</dbReference>
<reference evidence="2 3" key="1">
    <citation type="journal article" date="2019" name="Int. J. Syst. Evol. Microbiol.">
        <title>The Global Catalogue of Microorganisms (GCM) 10K type strain sequencing project: providing services to taxonomists for standard genome sequencing and annotation.</title>
        <authorList>
            <consortium name="The Broad Institute Genomics Platform"/>
            <consortium name="The Broad Institute Genome Sequencing Center for Infectious Disease"/>
            <person name="Wu L."/>
            <person name="Ma J."/>
        </authorList>
    </citation>
    <scope>NUCLEOTIDE SEQUENCE [LARGE SCALE GENOMIC DNA]</scope>
    <source>
        <strain evidence="2 3">DT92</strain>
    </source>
</reference>
<proteinExistence type="predicted"/>
<dbReference type="Proteomes" id="UP001596368">
    <property type="component" value="Unassembled WGS sequence"/>
</dbReference>
<feature type="domain" description="DUF7351" evidence="1">
    <location>
        <begin position="2"/>
        <end position="180"/>
    </location>
</feature>
<dbReference type="EMBL" id="JBHSZG010000001">
    <property type="protein sequence ID" value="MFC7136960.1"/>
    <property type="molecule type" value="Genomic_DNA"/>
</dbReference>
<keyword evidence="3" id="KW-1185">Reference proteome</keyword>
<accession>A0ABD5XV59</accession>
<evidence type="ECO:0000313" key="3">
    <source>
        <dbReference type="Proteomes" id="UP001596368"/>
    </source>
</evidence>
<organism evidence="2 3">
    <name type="scientific">Halobaculum litoreum</name>
    <dbReference type="NCBI Taxonomy" id="3031998"/>
    <lineage>
        <taxon>Archaea</taxon>
        <taxon>Methanobacteriati</taxon>
        <taxon>Methanobacteriota</taxon>
        <taxon>Stenosarchaea group</taxon>
        <taxon>Halobacteria</taxon>
        <taxon>Halobacteriales</taxon>
        <taxon>Haloferacaceae</taxon>
        <taxon>Halobaculum</taxon>
    </lineage>
</organism>
<comment type="caution">
    <text evidence="2">The sequence shown here is derived from an EMBL/GenBank/DDBJ whole genome shotgun (WGS) entry which is preliminary data.</text>
</comment>
<dbReference type="InterPro" id="IPR055775">
    <property type="entry name" value="DUF7351"/>
</dbReference>
<protein>
    <recommendedName>
        <fullName evidence="1">DUF7351 domain-containing protein</fullName>
    </recommendedName>
</protein>
<dbReference type="AlphaFoldDB" id="A0ABD5XV59"/>